<evidence type="ECO:0000256" key="2">
    <source>
        <dbReference type="ARBA" id="ARBA00023002"/>
    </source>
</evidence>
<dbReference type="EMBL" id="CM000833">
    <property type="protein sequence ID" value="EET05782.1"/>
    <property type="molecule type" value="Genomic_DNA"/>
</dbReference>
<evidence type="ECO:0000313" key="3">
    <source>
        <dbReference type="EMBL" id="EET05782.1"/>
    </source>
</evidence>
<dbReference type="AlphaFoldDB" id="A0A0E1W883"/>
<sequence length="267" mass="28765">MQSSAKPATLPVVLVTGAARRAGRAFALRFAARGYRVAVHYDRSADAAQAVVREIESSGGEAVALQADLAHADAITQLVDAVYTRFGRLDVLVNNASVFWQDHLPSFDLAAFDNAWAINCRAPILLTRAYYERAKAALAQGVVINVVDQKIKENFHRDHFSYTVAKAALGNLTQMLALSASPVLRVNAVFPGLMLPSDDQTPADFEHASRASTPLARIAGPNDVADAILLLTGPAYNGADFVVDAGQNLIRVDQDVLYKHRSPDGKQ</sequence>
<dbReference type="InterPro" id="IPR036291">
    <property type="entry name" value="NAD(P)-bd_dom_sf"/>
</dbReference>
<reference evidence="3" key="1">
    <citation type="submission" date="2009-05" db="EMBL/GenBank/DDBJ databases">
        <authorList>
            <person name="Harkins D.M."/>
            <person name="DeShazer D."/>
            <person name="Woods D.E."/>
            <person name="Brinkac L.M."/>
            <person name="Brown K.A."/>
            <person name="Hung G.C."/>
            <person name="Tuanyok A."/>
            <person name="Zhang B."/>
            <person name="Nierman W.C."/>
        </authorList>
    </citation>
    <scope>NUCLEOTIDE SEQUENCE [LARGE SCALE GENOMIC DNA]</scope>
    <source>
        <strain evidence="3">1710a</strain>
    </source>
</reference>
<dbReference type="RefSeq" id="WP_004194458.1">
    <property type="nucleotide sequence ID" value="NZ_CM000833.1"/>
</dbReference>
<keyword evidence="2" id="KW-0560">Oxidoreductase</keyword>
<name>A0A0E1W883_BURPE</name>
<dbReference type="Gene3D" id="3.40.50.720">
    <property type="entry name" value="NAD(P)-binding Rossmann-like Domain"/>
    <property type="match status" value="1"/>
</dbReference>
<dbReference type="PRINTS" id="PR00080">
    <property type="entry name" value="SDRFAMILY"/>
</dbReference>
<dbReference type="Proteomes" id="UP000001812">
    <property type="component" value="Chromosome II"/>
</dbReference>
<dbReference type="GeneID" id="92977240"/>
<dbReference type="Pfam" id="PF13561">
    <property type="entry name" value="adh_short_C2"/>
    <property type="match status" value="1"/>
</dbReference>
<dbReference type="InterPro" id="IPR002347">
    <property type="entry name" value="SDR_fam"/>
</dbReference>
<dbReference type="PRINTS" id="PR00081">
    <property type="entry name" value="GDHRDH"/>
</dbReference>
<accession>A0A0E1W883</accession>
<evidence type="ECO:0000256" key="1">
    <source>
        <dbReference type="ARBA" id="ARBA00006484"/>
    </source>
</evidence>
<dbReference type="PANTHER" id="PTHR43639">
    <property type="entry name" value="OXIDOREDUCTASE, SHORT-CHAIN DEHYDROGENASE/REDUCTASE FAMILY (AFU_ORTHOLOGUE AFUA_5G02870)"/>
    <property type="match status" value="1"/>
</dbReference>
<gene>
    <name evidence="3" type="ORF">BURPS1710A_A2535</name>
</gene>
<proteinExistence type="inferred from homology"/>
<organism evidence="3">
    <name type="scientific">Burkholderia pseudomallei 1710a</name>
    <dbReference type="NCBI Taxonomy" id="320371"/>
    <lineage>
        <taxon>Bacteria</taxon>
        <taxon>Pseudomonadati</taxon>
        <taxon>Pseudomonadota</taxon>
        <taxon>Betaproteobacteria</taxon>
        <taxon>Burkholderiales</taxon>
        <taxon>Burkholderiaceae</taxon>
        <taxon>Burkholderia</taxon>
        <taxon>pseudomallei group</taxon>
    </lineage>
</organism>
<protein>
    <submittedName>
        <fullName evidence="3">Oxidoreductase, short chain dehydrogenase/reductase family</fullName>
    </submittedName>
</protein>
<dbReference type="PANTHER" id="PTHR43639:SF1">
    <property type="entry name" value="SHORT-CHAIN DEHYDROGENASE_REDUCTASE FAMILY PROTEIN"/>
    <property type="match status" value="1"/>
</dbReference>
<dbReference type="GO" id="GO:0016491">
    <property type="term" value="F:oxidoreductase activity"/>
    <property type="evidence" value="ECO:0007669"/>
    <property type="project" value="UniProtKB-KW"/>
</dbReference>
<dbReference type="SUPFAM" id="SSF51735">
    <property type="entry name" value="NAD(P)-binding Rossmann-fold domains"/>
    <property type="match status" value="1"/>
</dbReference>
<dbReference type="HOGENOM" id="CLU_010194_1_3_4"/>
<comment type="similarity">
    <text evidence="1">Belongs to the short-chain dehydrogenases/reductases (SDR) family.</text>
</comment>